<dbReference type="InterPro" id="IPR011250">
    <property type="entry name" value="OMP/PagP_B-barrel"/>
</dbReference>
<evidence type="ECO:0000313" key="4">
    <source>
        <dbReference type="Proteomes" id="UP000321926"/>
    </source>
</evidence>
<keyword evidence="1" id="KW-0732">Signal</keyword>
<feature type="domain" description="Outer membrane protein beta-barrel" evidence="2">
    <location>
        <begin position="44"/>
        <end position="210"/>
    </location>
</feature>
<dbReference type="OrthoDB" id="940928at2"/>
<name>A0A5C8KFS8_9BACT</name>
<reference evidence="3 4" key="1">
    <citation type="submission" date="2019-08" db="EMBL/GenBank/DDBJ databases">
        <authorList>
            <person name="Shi S."/>
        </authorList>
    </citation>
    <scope>NUCLEOTIDE SEQUENCE [LARGE SCALE GENOMIC DNA]</scope>
    <source>
        <strain evidence="3 4">GY10130</strain>
    </source>
</reference>
<dbReference type="EMBL" id="VRTY01000003">
    <property type="protein sequence ID" value="TXK52423.1"/>
    <property type="molecule type" value="Genomic_DNA"/>
</dbReference>
<proteinExistence type="predicted"/>
<sequence length="257" mass="28243">MNIKFYLSVLLLLAIGFVPLYSFGQSGYYKKRGVSNAPERGFVVQVGGGVTAIKSDICGSWGCNDLGPNVSIGTLYKINPTLGISGEVDYFRLGAEEKDPARPLNVAFQSEVIEVSGMVVLNLLDSYSGSGNYRSSHKRFVVPFVKGGAGFIYYTPSSFPANSRLNDSQVTYDNERKYPAFAPVFSFGGGLRFRLNDEFSIAPELVYHITTTDYLDNIGPRLGNAGNTDHYGLAAIKLLYTPFLKNNIFSKKNYEGR</sequence>
<gene>
    <name evidence="3" type="ORF">FVR03_01520</name>
</gene>
<keyword evidence="4" id="KW-1185">Reference proteome</keyword>
<evidence type="ECO:0000313" key="3">
    <source>
        <dbReference type="EMBL" id="TXK52423.1"/>
    </source>
</evidence>
<dbReference type="RefSeq" id="WP_147919995.1">
    <property type="nucleotide sequence ID" value="NZ_VRTY01000003.1"/>
</dbReference>
<dbReference type="AlphaFoldDB" id="A0A5C8KFS8"/>
<evidence type="ECO:0000259" key="2">
    <source>
        <dbReference type="Pfam" id="PF13505"/>
    </source>
</evidence>
<comment type="caution">
    <text evidence="3">The sequence shown here is derived from an EMBL/GenBank/DDBJ whole genome shotgun (WGS) entry which is preliminary data.</text>
</comment>
<dbReference type="SUPFAM" id="SSF56925">
    <property type="entry name" value="OMPA-like"/>
    <property type="match status" value="1"/>
</dbReference>
<organism evidence="3 4">
    <name type="scientific">Pontibacter qinzhouensis</name>
    <dbReference type="NCBI Taxonomy" id="2603253"/>
    <lineage>
        <taxon>Bacteria</taxon>
        <taxon>Pseudomonadati</taxon>
        <taxon>Bacteroidota</taxon>
        <taxon>Cytophagia</taxon>
        <taxon>Cytophagales</taxon>
        <taxon>Hymenobacteraceae</taxon>
        <taxon>Pontibacter</taxon>
    </lineage>
</organism>
<dbReference type="InterPro" id="IPR027385">
    <property type="entry name" value="Beta-barrel_OMP"/>
</dbReference>
<accession>A0A5C8KFS8</accession>
<evidence type="ECO:0000256" key="1">
    <source>
        <dbReference type="ARBA" id="ARBA00022729"/>
    </source>
</evidence>
<dbReference type="Proteomes" id="UP000321926">
    <property type="component" value="Unassembled WGS sequence"/>
</dbReference>
<protein>
    <submittedName>
        <fullName evidence="3">Outer membrane beta-barrel protein</fullName>
    </submittedName>
</protein>
<dbReference type="Pfam" id="PF13505">
    <property type="entry name" value="OMP_b-brl"/>
    <property type="match status" value="1"/>
</dbReference>